<dbReference type="PANTHER" id="PTHR11080">
    <property type="entry name" value="PYRAZINAMIDASE/NICOTINAMIDASE"/>
    <property type="match status" value="1"/>
</dbReference>
<dbReference type="AlphaFoldDB" id="A0AAN6GF38"/>
<dbReference type="InterPro" id="IPR052347">
    <property type="entry name" value="Isochorismatase_Nicotinamidase"/>
</dbReference>
<dbReference type="GO" id="GO:0008936">
    <property type="term" value="F:nicotinamidase activity"/>
    <property type="evidence" value="ECO:0007669"/>
    <property type="project" value="UniProtKB-EC"/>
</dbReference>
<dbReference type="Gene3D" id="3.40.50.850">
    <property type="entry name" value="Isochorismatase-like"/>
    <property type="match status" value="1"/>
</dbReference>
<evidence type="ECO:0000256" key="5">
    <source>
        <dbReference type="ARBA" id="ARBA00037900"/>
    </source>
</evidence>
<dbReference type="Proteomes" id="UP001176521">
    <property type="component" value="Unassembled WGS sequence"/>
</dbReference>
<comment type="similarity">
    <text evidence="1">Belongs to the isochorismatase family.</text>
</comment>
<evidence type="ECO:0000313" key="9">
    <source>
        <dbReference type="EMBL" id="KAK0530081.1"/>
    </source>
</evidence>
<dbReference type="EMBL" id="JAPDMQ010000225">
    <property type="protein sequence ID" value="KAK0530081.1"/>
    <property type="molecule type" value="Genomic_DNA"/>
</dbReference>
<evidence type="ECO:0000256" key="4">
    <source>
        <dbReference type="ARBA" id="ARBA00022801"/>
    </source>
</evidence>
<evidence type="ECO:0000259" key="8">
    <source>
        <dbReference type="Pfam" id="PF00857"/>
    </source>
</evidence>
<dbReference type="InterPro" id="IPR036380">
    <property type="entry name" value="Isochorismatase-like_sf"/>
</dbReference>
<keyword evidence="3" id="KW-0479">Metal-binding</keyword>
<dbReference type="EC" id="3.5.1.19" evidence="6"/>
<name>A0AAN6GF38_9BASI</name>
<evidence type="ECO:0000256" key="7">
    <source>
        <dbReference type="ARBA" id="ARBA00043224"/>
    </source>
</evidence>
<dbReference type="SUPFAM" id="SSF52499">
    <property type="entry name" value="Isochorismatase-like hydrolases"/>
    <property type="match status" value="2"/>
</dbReference>
<keyword evidence="4" id="KW-0378">Hydrolase</keyword>
<sequence>MSVALLLIDVQYDFIDGSLAVKDAASILPTVHDLLDNYAFPLIVASQDWHPPRHISFASSHPPPNNKPFTSIDHVHPAQPDQPIKQELWPDHCVQGTRGAAIERSVADRLERLTPGCLAAAGEEGEGGEVAERRQGDGQAEVLLVQKGTEVQADGYSAFSLNGYLGFTPLARRLFAWNPPTPPPSSSSVPSSNFAPGIDTVVICGLATDYCCLRTAIDARKLGFRTIVVDDGMRGVSEGTISSAWREMERWGCIRVKTAKDAWQLAIAQS</sequence>
<comment type="pathway">
    <text evidence="5">Cofactor biosynthesis; nicotinate biosynthesis; nicotinate from nicotinamide: step 1/1.</text>
</comment>
<dbReference type="InterPro" id="IPR000868">
    <property type="entry name" value="Isochorismatase-like_dom"/>
</dbReference>
<keyword evidence="10" id="KW-1185">Reference proteome</keyword>
<organism evidence="9 10">
    <name type="scientific">Tilletia horrida</name>
    <dbReference type="NCBI Taxonomy" id="155126"/>
    <lineage>
        <taxon>Eukaryota</taxon>
        <taxon>Fungi</taxon>
        <taxon>Dikarya</taxon>
        <taxon>Basidiomycota</taxon>
        <taxon>Ustilaginomycotina</taxon>
        <taxon>Exobasidiomycetes</taxon>
        <taxon>Tilletiales</taxon>
        <taxon>Tilletiaceae</taxon>
        <taxon>Tilletia</taxon>
    </lineage>
</organism>
<accession>A0AAN6GF38</accession>
<reference evidence="9" key="1">
    <citation type="journal article" date="2023" name="PhytoFront">
        <title>Draft Genome Resources of Seven Strains of Tilletia horrida, Causal Agent of Kernel Smut of Rice.</title>
        <authorList>
            <person name="Khanal S."/>
            <person name="Antony Babu S."/>
            <person name="Zhou X.G."/>
        </authorList>
    </citation>
    <scope>NUCLEOTIDE SEQUENCE</scope>
    <source>
        <strain evidence="9">TX3</strain>
    </source>
</reference>
<evidence type="ECO:0000256" key="2">
    <source>
        <dbReference type="ARBA" id="ARBA00022642"/>
    </source>
</evidence>
<evidence type="ECO:0000256" key="1">
    <source>
        <dbReference type="ARBA" id="ARBA00006336"/>
    </source>
</evidence>
<dbReference type="GO" id="GO:0046872">
    <property type="term" value="F:metal ion binding"/>
    <property type="evidence" value="ECO:0007669"/>
    <property type="project" value="UniProtKB-KW"/>
</dbReference>
<dbReference type="Pfam" id="PF00857">
    <property type="entry name" value="Isochorismatase"/>
    <property type="match status" value="1"/>
</dbReference>
<evidence type="ECO:0000313" key="10">
    <source>
        <dbReference type="Proteomes" id="UP001176521"/>
    </source>
</evidence>
<evidence type="ECO:0000256" key="3">
    <source>
        <dbReference type="ARBA" id="ARBA00022723"/>
    </source>
</evidence>
<comment type="caution">
    <text evidence="9">The sequence shown here is derived from an EMBL/GenBank/DDBJ whole genome shotgun (WGS) entry which is preliminary data.</text>
</comment>
<proteinExistence type="inferred from homology"/>
<keyword evidence="2" id="KW-0662">Pyridine nucleotide biosynthesis</keyword>
<dbReference type="GO" id="GO:0019363">
    <property type="term" value="P:pyridine nucleotide biosynthetic process"/>
    <property type="evidence" value="ECO:0007669"/>
    <property type="project" value="UniProtKB-KW"/>
</dbReference>
<protein>
    <recommendedName>
        <fullName evidence="6">nicotinamidase</fullName>
        <ecNumber evidence="6">3.5.1.19</ecNumber>
    </recommendedName>
    <alternativeName>
        <fullName evidence="7">Nicotinamide deamidase</fullName>
    </alternativeName>
</protein>
<gene>
    <name evidence="9" type="ORF">OC842_004046</name>
</gene>
<feature type="domain" description="Isochorismatase-like" evidence="8">
    <location>
        <begin position="196"/>
        <end position="250"/>
    </location>
</feature>
<evidence type="ECO:0000256" key="6">
    <source>
        <dbReference type="ARBA" id="ARBA00039017"/>
    </source>
</evidence>
<dbReference type="PANTHER" id="PTHR11080:SF2">
    <property type="entry name" value="LD05707P"/>
    <property type="match status" value="1"/>
</dbReference>